<dbReference type="AlphaFoldDB" id="A0AAV9G485"/>
<name>A0AAV9G485_9PEZI</name>
<accession>A0AAV9G485</accession>
<protein>
    <submittedName>
        <fullName evidence="1">Uncharacterized protein</fullName>
    </submittedName>
</protein>
<organism evidence="1 2">
    <name type="scientific">Podospora aff. communis PSN243</name>
    <dbReference type="NCBI Taxonomy" id="3040156"/>
    <lineage>
        <taxon>Eukaryota</taxon>
        <taxon>Fungi</taxon>
        <taxon>Dikarya</taxon>
        <taxon>Ascomycota</taxon>
        <taxon>Pezizomycotina</taxon>
        <taxon>Sordariomycetes</taxon>
        <taxon>Sordariomycetidae</taxon>
        <taxon>Sordariales</taxon>
        <taxon>Podosporaceae</taxon>
        <taxon>Podospora</taxon>
    </lineage>
</organism>
<comment type="caution">
    <text evidence="1">The sequence shown here is derived from an EMBL/GenBank/DDBJ whole genome shotgun (WGS) entry which is preliminary data.</text>
</comment>
<dbReference type="Proteomes" id="UP001321760">
    <property type="component" value="Unassembled WGS sequence"/>
</dbReference>
<evidence type="ECO:0000313" key="2">
    <source>
        <dbReference type="Proteomes" id="UP001321760"/>
    </source>
</evidence>
<gene>
    <name evidence="1" type="ORF">QBC34DRAFT_275195</name>
</gene>
<proteinExistence type="predicted"/>
<dbReference type="EMBL" id="MU866044">
    <property type="protein sequence ID" value="KAK4441951.1"/>
    <property type="molecule type" value="Genomic_DNA"/>
</dbReference>
<reference evidence="1" key="1">
    <citation type="journal article" date="2023" name="Mol. Phylogenet. Evol.">
        <title>Genome-scale phylogeny and comparative genomics of the fungal order Sordariales.</title>
        <authorList>
            <person name="Hensen N."/>
            <person name="Bonometti L."/>
            <person name="Westerberg I."/>
            <person name="Brannstrom I.O."/>
            <person name="Guillou S."/>
            <person name="Cros-Aarteil S."/>
            <person name="Calhoun S."/>
            <person name="Haridas S."/>
            <person name="Kuo A."/>
            <person name="Mondo S."/>
            <person name="Pangilinan J."/>
            <person name="Riley R."/>
            <person name="LaButti K."/>
            <person name="Andreopoulos B."/>
            <person name="Lipzen A."/>
            <person name="Chen C."/>
            <person name="Yan M."/>
            <person name="Daum C."/>
            <person name="Ng V."/>
            <person name="Clum A."/>
            <person name="Steindorff A."/>
            <person name="Ohm R.A."/>
            <person name="Martin F."/>
            <person name="Silar P."/>
            <person name="Natvig D.O."/>
            <person name="Lalanne C."/>
            <person name="Gautier V."/>
            <person name="Ament-Velasquez S.L."/>
            <person name="Kruys A."/>
            <person name="Hutchinson M.I."/>
            <person name="Powell A.J."/>
            <person name="Barry K."/>
            <person name="Miller A.N."/>
            <person name="Grigoriev I.V."/>
            <person name="Debuchy R."/>
            <person name="Gladieux P."/>
            <person name="Hiltunen Thoren M."/>
            <person name="Johannesson H."/>
        </authorList>
    </citation>
    <scope>NUCLEOTIDE SEQUENCE</scope>
    <source>
        <strain evidence="1">PSN243</strain>
    </source>
</reference>
<sequence length="51" mass="6050">PKEFLAIGYFEAWNVKERECLHMDISRMTDKDVHPPDDVRTTYSHVHFACL</sequence>
<feature type="non-terminal residue" evidence="1">
    <location>
        <position position="1"/>
    </location>
</feature>
<reference evidence="1" key="2">
    <citation type="submission" date="2023-05" db="EMBL/GenBank/DDBJ databases">
        <authorList>
            <consortium name="Lawrence Berkeley National Laboratory"/>
            <person name="Steindorff A."/>
            <person name="Hensen N."/>
            <person name="Bonometti L."/>
            <person name="Westerberg I."/>
            <person name="Brannstrom I.O."/>
            <person name="Guillou S."/>
            <person name="Cros-Aarteil S."/>
            <person name="Calhoun S."/>
            <person name="Haridas S."/>
            <person name="Kuo A."/>
            <person name="Mondo S."/>
            <person name="Pangilinan J."/>
            <person name="Riley R."/>
            <person name="Labutti K."/>
            <person name="Andreopoulos B."/>
            <person name="Lipzen A."/>
            <person name="Chen C."/>
            <person name="Yanf M."/>
            <person name="Daum C."/>
            <person name="Ng V."/>
            <person name="Clum A."/>
            <person name="Ohm R."/>
            <person name="Martin F."/>
            <person name="Silar P."/>
            <person name="Natvig D."/>
            <person name="Lalanne C."/>
            <person name="Gautier V."/>
            <person name="Ament-Velasquez S.L."/>
            <person name="Kruys A."/>
            <person name="Hutchinson M.I."/>
            <person name="Powell A.J."/>
            <person name="Barry K."/>
            <person name="Miller A.N."/>
            <person name="Grigoriev I.V."/>
            <person name="Debuchy R."/>
            <person name="Gladieux P."/>
            <person name="Thoren M.H."/>
            <person name="Johannesson H."/>
        </authorList>
    </citation>
    <scope>NUCLEOTIDE SEQUENCE</scope>
    <source>
        <strain evidence="1">PSN243</strain>
    </source>
</reference>
<evidence type="ECO:0000313" key="1">
    <source>
        <dbReference type="EMBL" id="KAK4441951.1"/>
    </source>
</evidence>
<keyword evidence="2" id="KW-1185">Reference proteome</keyword>
<feature type="non-terminal residue" evidence="1">
    <location>
        <position position="51"/>
    </location>
</feature>